<evidence type="ECO:0000313" key="5">
    <source>
        <dbReference type="EMBL" id="WTT17505.1"/>
    </source>
</evidence>
<name>A0AAU2A1P5_9ACTN</name>
<dbReference type="SMART" id="SM00822">
    <property type="entry name" value="PKS_KR"/>
    <property type="match status" value="1"/>
</dbReference>
<dbReference type="SUPFAM" id="SSF51735">
    <property type="entry name" value="NAD(P)-binding Rossmann-fold domains"/>
    <property type="match status" value="1"/>
</dbReference>
<dbReference type="InterPro" id="IPR057326">
    <property type="entry name" value="KR_dom"/>
</dbReference>
<dbReference type="EMBL" id="CP108222">
    <property type="protein sequence ID" value="WTT17505.1"/>
    <property type="molecule type" value="Genomic_DNA"/>
</dbReference>
<sequence>MTGTMLRVVVVGASSGLGRCAGIDLGGRGNHVALLARRHDRLADAAKEAGPDALAIACDVTDEDSCRAAIEEAAAGLGGIDALVYTTGIGPLAPIEQTNADTWRSVMDTNVIGAALITNAALPHLTASAGTAVYLSTVGASITPAWPGFAGYHVSKAALEKLVEAYRVEHPEVGFTRFVVRDCGGGEGDSRTEFNNGWDMTYAAEVVPVWRQRGYLSGDLLDVSEFLHTLDAVLRCGGTIPEVTVTPRASRKP</sequence>
<dbReference type="AlphaFoldDB" id="A0AAU2A1P5"/>
<evidence type="ECO:0000259" key="4">
    <source>
        <dbReference type="SMART" id="SM00822"/>
    </source>
</evidence>
<protein>
    <submittedName>
        <fullName evidence="5">SDR family oxidoreductase</fullName>
    </submittedName>
</protein>
<dbReference type="PRINTS" id="PR00081">
    <property type="entry name" value="GDHRDH"/>
</dbReference>
<accession>A0AAU2A1P5</accession>
<dbReference type="InterPro" id="IPR036291">
    <property type="entry name" value="NAD(P)-bd_dom_sf"/>
</dbReference>
<evidence type="ECO:0000256" key="1">
    <source>
        <dbReference type="ARBA" id="ARBA00006484"/>
    </source>
</evidence>
<organism evidence="5">
    <name type="scientific">Streptomyces sp. NBC_00093</name>
    <dbReference type="NCBI Taxonomy" id="2975649"/>
    <lineage>
        <taxon>Bacteria</taxon>
        <taxon>Bacillati</taxon>
        <taxon>Actinomycetota</taxon>
        <taxon>Actinomycetes</taxon>
        <taxon>Kitasatosporales</taxon>
        <taxon>Streptomycetaceae</taxon>
        <taxon>Streptomyces</taxon>
    </lineage>
</organism>
<dbReference type="Pfam" id="PF00106">
    <property type="entry name" value="adh_short"/>
    <property type="match status" value="1"/>
</dbReference>
<evidence type="ECO:0000256" key="3">
    <source>
        <dbReference type="ARBA" id="ARBA00023002"/>
    </source>
</evidence>
<comment type="similarity">
    <text evidence="1">Belongs to the short-chain dehydrogenases/reductases (SDR) family.</text>
</comment>
<dbReference type="InterPro" id="IPR002347">
    <property type="entry name" value="SDR_fam"/>
</dbReference>
<keyword evidence="2" id="KW-0521">NADP</keyword>
<proteinExistence type="inferred from homology"/>
<evidence type="ECO:0000256" key="2">
    <source>
        <dbReference type="ARBA" id="ARBA00022857"/>
    </source>
</evidence>
<feature type="domain" description="Ketoreductase" evidence="4">
    <location>
        <begin position="6"/>
        <end position="189"/>
    </location>
</feature>
<dbReference type="CDD" id="cd05233">
    <property type="entry name" value="SDR_c"/>
    <property type="match status" value="1"/>
</dbReference>
<gene>
    <name evidence="5" type="ORF">OHA22_19135</name>
</gene>
<dbReference type="PANTHER" id="PTHR43391">
    <property type="entry name" value="RETINOL DEHYDROGENASE-RELATED"/>
    <property type="match status" value="1"/>
</dbReference>
<dbReference type="GO" id="GO:0016491">
    <property type="term" value="F:oxidoreductase activity"/>
    <property type="evidence" value="ECO:0007669"/>
    <property type="project" value="UniProtKB-KW"/>
</dbReference>
<dbReference type="Gene3D" id="3.40.50.720">
    <property type="entry name" value="NAD(P)-binding Rossmann-like Domain"/>
    <property type="match status" value="1"/>
</dbReference>
<dbReference type="PANTHER" id="PTHR43391:SF14">
    <property type="entry name" value="DEHYDROGENASE_REDUCTASE SDR FAMILY PROTEIN 7-LIKE"/>
    <property type="match status" value="1"/>
</dbReference>
<reference evidence="5" key="1">
    <citation type="submission" date="2022-10" db="EMBL/GenBank/DDBJ databases">
        <title>The complete genomes of actinobacterial strains from the NBC collection.</title>
        <authorList>
            <person name="Joergensen T.S."/>
            <person name="Alvarez Arevalo M."/>
            <person name="Sterndorff E.B."/>
            <person name="Faurdal D."/>
            <person name="Vuksanovic O."/>
            <person name="Mourched A.-S."/>
            <person name="Charusanti P."/>
            <person name="Shaw S."/>
            <person name="Blin K."/>
            <person name="Weber T."/>
        </authorList>
    </citation>
    <scope>NUCLEOTIDE SEQUENCE</scope>
    <source>
        <strain evidence="5">NBC_00093</strain>
    </source>
</reference>
<keyword evidence="3" id="KW-0560">Oxidoreductase</keyword>